<proteinExistence type="predicted"/>
<dbReference type="EMBL" id="BSPG01000005">
    <property type="protein sequence ID" value="GLS43476.1"/>
    <property type="molecule type" value="Genomic_DNA"/>
</dbReference>
<reference evidence="4" key="2">
    <citation type="journal article" date="2019" name="Int. J. Syst. Evol. Microbiol.">
        <title>The Global Catalogue of Microorganisms (GCM) 10K type strain sequencing project: providing services to taxonomists for standard genome sequencing and annotation.</title>
        <authorList>
            <consortium name="The Broad Institute Genomics Platform"/>
            <consortium name="The Broad Institute Genome Sequencing Center for Infectious Disease"/>
            <person name="Wu L."/>
            <person name="Ma J."/>
        </authorList>
    </citation>
    <scope>NUCLEOTIDE SEQUENCE [LARGE SCALE GENOMIC DNA]</scope>
    <source>
        <strain evidence="4">NBRC 107710</strain>
    </source>
</reference>
<evidence type="ECO:0000313" key="1">
    <source>
        <dbReference type="EMBL" id="GLS43476.1"/>
    </source>
</evidence>
<accession>A0A7W6AFM6</accession>
<gene>
    <name evidence="1" type="ORF">GCM10007884_14610</name>
    <name evidence="2" type="ORF">GGR33_000080</name>
</gene>
<reference evidence="2 3" key="3">
    <citation type="submission" date="2020-08" db="EMBL/GenBank/DDBJ databases">
        <title>Genomic Encyclopedia of Type Strains, Phase IV (KMG-IV): sequencing the most valuable type-strain genomes for metagenomic binning, comparative biology and taxonomic classification.</title>
        <authorList>
            <person name="Goeker M."/>
        </authorList>
    </citation>
    <scope>NUCLEOTIDE SEQUENCE [LARGE SCALE GENOMIC DNA]</scope>
    <source>
        <strain evidence="2 3">DSM 24105</strain>
    </source>
</reference>
<dbReference type="RefSeq" id="WP_183501394.1">
    <property type="nucleotide sequence ID" value="NZ_BSPG01000005.1"/>
</dbReference>
<reference evidence="1" key="1">
    <citation type="journal article" date="2014" name="Int. J. Syst. Evol. Microbiol.">
        <title>Complete genome of a new Firmicutes species belonging to the dominant human colonic microbiota ('Ruminococcus bicirculans') reveals two chromosomes and a selective capacity to utilize plant glucans.</title>
        <authorList>
            <consortium name="NISC Comparative Sequencing Program"/>
            <person name="Wegmann U."/>
            <person name="Louis P."/>
            <person name="Goesmann A."/>
            <person name="Henrissat B."/>
            <person name="Duncan S.H."/>
            <person name="Flint H.J."/>
        </authorList>
    </citation>
    <scope>NUCLEOTIDE SEQUENCE</scope>
    <source>
        <strain evidence="1">NBRC 107710</strain>
    </source>
</reference>
<keyword evidence="4" id="KW-1185">Reference proteome</keyword>
<dbReference type="SUPFAM" id="SSF103032">
    <property type="entry name" value="Hypothetical protein YwqG"/>
    <property type="match status" value="1"/>
</dbReference>
<dbReference type="Gene3D" id="2.30.320.10">
    <property type="entry name" value="YwqG-like"/>
    <property type="match status" value="1"/>
</dbReference>
<comment type="caution">
    <text evidence="2">The sequence shown here is derived from an EMBL/GenBank/DDBJ whole genome shotgun (WGS) entry which is preliminary data.</text>
</comment>
<name>A0A7W6AFM6_9HYPH</name>
<evidence type="ECO:0000313" key="4">
    <source>
        <dbReference type="Proteomes" id="UP001156881"/>
    </source>
</evidence>
<dbReference type="Proteomes" id="UP000517759">
    <property type="component" value="Unassembled WGS sequence"/>
</dbReference>
<protein>
    <submittedName>
        <fullName evidence="2">Uncharacterized protein YwqG</fullName>
    </submittedName>
</protein>
<dbReference type="PANTHER" id="PTHR36436:SF6">
    <property type="entry name" value="SLL5081 PROTEIN"/>
    <property type="match status" value="1"/>
</dbReference>
<dbReference type="Pfam" id="PF09234">
    <property type="entry name" value="DUF1963"/>
    <property type="match status" value="1"/>
</dbReference>
<dbReference type="InterPro" id="IPR035948">
    <property type="entry name" value="YwqG-like_sf"/>
</dbReference>
<organism evidence="2 3">
    <name type="scientific">Methylobacterium brachythecii</name>
    <dbReference type="NCBI Taxonomy" id="1176177"/>
    <lineage>
        <taxon>Bacteria</taxon>
        <taxon>Pseudomonadati</taxon>
        <taxon>Pseudomonadota</taxon>
        <taxon>Alphaproteobacteria</taxon>
        <taxon>Hyphomicrobiales</taxon>
        <taxon>Methylobacteriaceae</taxon>
        <taxon>Methylobacterium</taxon>
    </lineage>
</organism>
<dbReference type="InterPro" id="IPR015315">
    <property type="entry name" value="DUF1963"/>
</dbReference>
<sequence length="351" mass="38626">MFDSPDDAYRQLANAFTRPQAEIIVEALVPTLVFQPKADGALVLGGTRIGGTPDLPPGLAWPRRAAPADIEAVARRANADSAKEIREHFQKRLPYAFFAQVDLAEARGQGGAAGDLPETGRLLFFYDLAAGPWDTGTEAVRVIWDQSPRESLTAQAMPADLAAVVEAHRAEIAAINAKYNLPKPRPDAGTSYSGPARAMTLRATLRPPAGYSVEMEASPTLKAVYGHQPMGENPFRDAYNDRLSRAFDKFYGEANPGRRNQLLGSPLPEQDDPRYDAEVVTRFGIQHLDEAQRKAHRDEIVAAEKNWRLLLQIDVGDFMQGDGQGTVYVLIRASDLAERRFDRVVAVYQQT</sequence>
<dbReference type="EMBL" id="JACIDN010000001">
    <property type="protein sequence ID" value="MBB3900600.1"/>
    <property type="molecule type" value="Genomic_DNA"/>
</dbReference>
<dbReference type="PANTHER" id="PTHR36436">
    <property type="entry name" value="SLL5081 PROTEIN"/>
    <property type="match status" value="1"/>
</dbReference>
<reference evidence="1" key="4">
    <citation type="submission" date="2023-01" db="EMBL/GenBank/DDBJ databases">
        <title>Draft genome sequence of Methylobacterium brachythecii strain NBRC 107710.</title>
        <authorList>
            <person name="Sun Q."/>
            <person name="Mori K."/>
        </authorList>
    </citation>
    <scope>NUCLEOTIDE SEQUENCE</scope>
    <source>
        <strain evidence="1">NBRC 107710</strain>
    </source>
</reference>
<evidence type="ECO:0000313" key="3">
    <source>
        <dbReference type="Proteomes" id="UP000517759"/>
    </source>
</evidence>
<evidence type="ECO:0000313" key="2">
    <source>
        <dbReference type="EMBL" id="MBB3900600.1"/>
    </source>
</evidence>
<dbReference type="AlphaFoldDB" id="A0A7W6AFM6"/>
<dbReference type="Proteomes" id="UP001156881">
    <property type="component" value="Unassembled WGS sequence"/>
</dbReference>